<feature type="region of interest" description="Disordered" evidence="1">
    <location>
        <begin position="53"/>
        <end position="91"/>
    </location>
</feature>
<evidence type="ECO:0000256" key="1">
    <source>
        <dbReference type="SAM" id="MobiDB-lite"/>
    </source>
</evidence>
<evidence type="ECO:0000313" key="2">
    <source>
        <dbReference type="EMBL" id="MFC5277600.1"/>
    </source>
</evidence>
<dbReference type="Proteomes" id="UP001596118">
    <property type="component" value="Unassembled WGS sequence"/>
</dbReference>
<reference evidence="2 3" key="1">
    <citation type="journal article" date="2019" name="Int. J. Syst. Evol. Microbiol.">
        <title>The Global Catalogue of Microorganisms (GCM) 10K type strain sequencing project: providing services to taxonomists for standard genome sequencing and annotation.</title>
        <authorList>
            <consortium name="The Broad Institute Genomics Platform"/>
            <consortium name="The Broad Institute Genome Sequencing Center for Infectious Disease"/>
            <person name="Wu L."/>
            <person name="Ma J."/>
        </authorList>
    </citation>
    <scope>NUCLEOTIDE SEQUENCE [LARGE SCALE GENOMIC DNA]</scope>
    <source>
        <strain evidence="2 3">CGMCC 1.12124</strain>
    </source>
</reference>
<dbReference type="Pfam" id="PF24398">
    <property type="entry name" value="DUF7542"/>
    <property type="match status" value="1"/>
</dbReference>
<comment type="caution">
    <text evidence="2">The sequence shown here is derived from an EMBL/GenBank/DDBJ whole genome shotgun (WGS) entry which is preliminary data.</text>
</comment>
<dbReference type="AlphaFoldDB" id="A0ABD5QY41"/>
<name>A0ABD5QY41_9EURY</name>
<organism evidence="2 3">
    <name type="scientific">Halorubrum rubrum</name>
    <dbReference type="NCBI Taxonomy" id="1126240"/>
    <lineage>
        <taxon>Archaea</taxon>
        <taxon>Methanobacteriati</taxon>
        <taxon>Methanobacteriota</taxon>
        <taxon>Stenosarchaea group</taxon>
        <taxon>Halobacteria</taxon>
        <taxon>Halobacteriales</taxon>
        <taxon>Haloferacaceae</taxon>
        <taxon>Halorubrum</taxon>
    </lineage>
</organism>
<sequence>MARTRVVVRCADCRFEATHDRLRSARETLADHETDTGHAVEWRIESLAPGVERAGADAGVCGRPARTDADSPLVADSPPADPNDDPDAPDR</sequence>
<dbReference type="InterPro" id="IPR055964">
    <property type="entry name" value="DUF7542"/>
</dbReference>
<feature type="compositionally biased region" description="Acidic residues" evidence="1">
    <location>
        <begin position="82"/>
        <end position="91"/>
    </location>
</feature>
<gene>
    <name evidence="2" type="ORF">ACFPM1_02280</name>
</gene>
<evidence type="ECO:0000313" key="3">
    <source>
        <dbReference type="Proteomes" id="UP001596118"/>
    </source>
</evidence>
<accession>A0ABD5QY41</accession>
<proteinExistence type="predicted"/>
<dbReference type="RefSeq" id="WP_256410739.1">
    <property type="nucleotide sequence ID" value="NZ_JANHDM010000002.1"/>
</dbReference>
<protein>
    <submittedName>
        <fullName evidence="2">Uncharacterized protein</fullName>
    </submittedName>
</protein>
<keyword evidence="3" id="KW-1185">Reference proteome</keyword>
<dbReference type="EMBL" id="JBHSKY010000002">
    <property type="protein sequence ID" value="MFC5277600.1"/>
    <property type="molecule type" value="Genomic_DNA"/>
</dbReference>